<organism evidence="1 2">
    <name type="scientific">Bradyrhizobium forestalis</name>
    <dbReference type="NCBI Taxonomy" id="1419263"/>
    <lineage>
        <taxon>Bacteria</taxon>
        <taxon>Pseudomonadati</taxon>
        <taxon>Pseudomonadota</taxon>
        <taxon>Alphaproteobacteria</taxon>
        <taxon>Hyphomicrobiales</taxon>
        <taxon>Nitrobacteraceae</taxon>
        <taxon>Bradyrhizobium</taxon>
    </lineage>
</organism>
<accession>A0A2M8R594</accession>
<dbReference type="EMBL" id="PGVG01000020">
    <property type="protein sequence ID" value="PJG52982.1"/>
    <property type="molecule type" value="Genomic_DNA"/>
</dbReference>
<protein>
    <submittedName>
        <fullName evidence="1">Uncharacterized protein</fullName>
    </submittedName>
</protein>
<sequence>MWSMLPESAPDDGPTRGLIVALDARKNRLAQLGRATHADIVVGNAGKCGRRRYANGGSEYSF</sequence>
<dbReference type="AlphaFoldDB" id="A0A2M8R594"/>
<name>A0A2M8R594_9BRAD</name>
<evidence type="ECO:0000313" key="1">
    <source>
        <dbReference type="EMBL" id="PJG52982.1"/>
    </source>
</evidence>
<dbReference type="Proteomes" id="UP000231194">
    <property type="component" value="Unassembled WGS sequence"/>
</dbReference>
<keyword evidence="2" id="KW-1185">Reference proteome</keyword>
<gene>
    <name evidence="1" type="ORF">CVM73_23010</name>
</gene>
<comment type="caution">
    <text evidence="1">The sequence shown here is derived from an EMBL/GenBank/DDBJ whole genome shotgun (WGS) entry which is preliminary data.</text>
</comment>
<reference evidence="1 2" key="1">
    <citation type="submission" date="2017-11" db="EMBL/GenBank/DDBJ databases">
        <title>Bradyrhizobium forestalis sp. nov., an efficient nitrogen-fixing bacterium isolated from nodules of forest legume species in the Amazon.</title>
        <authorList>
            <person name="Costa E.M."/>
            <person name="Guimaraes A."/>
            <person name="Carvalho T.S."/>
            <person name="Rodrigues T.L."/>
            <person name="Ribeiro P.R.A."/>
            <person name="Lebbe L."/>
            <person name="Willems A."/>
            <person name="Moreira F.M.S."/>
        </authorList>
    </citation>
    <scope>NUCLEOTIDE SEQUENCE [LARGE SCALE GENOMIC DNA]</scope>
    <source>
        <strain evidence="1 2">INPA54B</strain>
    </source>
</reference>
<evidence type="ECO:0000313" key="2">
    <source>
        <dbReference type="Proteomes" id="UP000231194"/>
    </source>
</evidence>
<proteinExistence type="predicted"/>